<gene>
    <name evidence="1" type="ORF">QRD43_08130</name>
</gene>
<evidence type="ECO:0000313" key="1">
    <source>
        <dbReference type="EMBL" id="MDL5031875.1"/>
    </source>
</evidence>
<evidence type="ECO:0008006" key="3">
    <source>
        <dbReference type="Google" id="ProtNLM"/>
    </source>
</evidence>
<organism evidence="1 2">
    <name type="scientific">Roseateles subflavus</name>
    <dbReference type="NCBI Taxonomy" id="3053353"/>
    <lineage>
        <taxon>Bacteria</taxon>
        <taxon>Pseudomonadati</taxon>
        <taxon>Pseudomonadota</taxon>
        <taxon>Betaproteobacteria</taxon>
        <taxon>Burkholderiales</taxon>
        <taxon>Sphaerotilaceae</taxon>
        <taxon>Roseateles</taxon>
    </lineage>
</organism>
<accession>A0ABT7LJN4</accession>
<evidence type="ECO:0000313" key="2">
    <source>
        <dbReference type="Proteomes" id="UP001238603"/>
    </source>
</evidence>
<proteinExistence type="predicted"/>
<sequence>MTQDSISTVAAGLRARIQAGTVAYGGLEQARISSSLFHLLPEVSIDAHDALIADILLHQHLAAAEPQHWAEIYPGMQAEGPGLAQAQGGEPAIFCSFHYGSYRLVLPWLLETKGAVTMLIDRSVAAGQGESFQQKVAEFARVRGNAGDLIIRDTSDGQVVLRLLRDLRQGRSLLLFVDANLGTQPAAVTADGEPSPHEAAVDFLGARLWTRTGASVLSCLGQRPIVPLLPLREAPGRARVRLQCFDPILPGPDRHAHAVPSMQALWQVLEQALRHDPAPWECWRYVDRSLDPRSLTRLLPGSEPGDLAARTWRLHSQRYLLETGWSTTRVLFDRCLMRSFLISGALADTLERLRGAATPGAELLRWPGLNRATLTGFVQRGLLVDAGPA</sequence>
<name>A0ABT7LJN4_9BURK</name>
<dbReference type="EMBL" id="JASVDS010000002">
    <property type="protein sequence ID" value="MDL5031875.1"/>
    <property type="molecule type" value="Genomic_DNA"/>
</dbReference>
<dbReference type="RefSeq" id="WP_285981986.1">
    <property type="nucleotide sequence ID" value="NZ_JASVDS010000002.1"/>
</dbReference>
<keyword evidence="2" id="KW-1185">Reference proteome</keyword>
<reference evidence="1 2" key="1">
    <citation type="submission" date="2023-06" db="EMBL/GenBank/DDBJ databases">
        <title>Pelomonas sp. APW6 16S ribosomal RNA gene genome sequencing and assembly.</title>
        <authorList>
            <person name="Woo H."/>
        </authorList>
    </citation>
    <scope>NUCLEOTIDE SEQUENCE [LARGE SCALE GENOMIC DNA]</scope>
    <source>
        <strain evidence="1 2">APW6</strain>
    </source>
</reference>
<protein>
    <recommendedName>
        <fullName evidence="3">Lauroyl/myristoyl acyltransferase</fullName>
    </recommendedName>
</protein>
<dbReference type="Proteomes" id="UP001238603">
    <property type="component" value="Unassembled WGS sequence"/>
</dbReference>
<comment type="caution">
    <text evidence="1">The sequence shown here is derived from an EMBL/GenBank/DDBJ whole genome shotgun (WGS) entry which is preliminary data.</text>
</comment>